<dbReference type="InterPro" id="IPR026992">
    <property type="entry name" value="DIOX_N"/>
</dbReference>
<dbReference type="Gene3D" id="2.60.120.330">
    <property type="entry name" value="B-lactam Antibiotic, Isopenicillin N Synthase, Chain"/>
    <property type="match status" value="1"/>
</dbReference>
<dbReference type="InterPro" id="IPR005123">
    <property type="entry name" value="Oxoglu/Fe-dep_dioxygenase_dom"/>
</dbReference>
<dbReference type="EMBL" id="JAUTXT010000086">
    <property type="protein sequence ID" value="KAK3669398.1"/>
    <property type="molecule type" value="Genomic_DNA"/>
</dbReference>
<evidence type="ECO:0000313" key="5">
    <source>
        <dbReference type="Proteomes" id="UP001274830"/>
    </source>
</evidence>
<reference evidence="4" key="1">
    <citation type="submission" date="2023-07" db="EMBL/GenBank/DDBJ databases">
        <title>Black Yeasts Isolated from many extreme environments.</title>
        <authorList>
            <person name="Coleine C."/>
            <person name="Stajich J.E."/>
            <person name="Selbmann L."/>
        </authorList>
    </citation>
    <scope>NUCLEOTIDE SEQUENCE</scope>
    <source>
        <strain evidence="4">CCFEE 5485</strain>
    </source>
</reference>
<dbReference type="InterPro" id="IPR050231">
    <property type="entry name" value="Iron_ascorbate_oxido_reductase"/>
</dbReference>
<evidence type="ECO:0000256" key="1">
    <source>
        <dbReference type="ARBA" id="ARBA00008056"/>
    </source>
</evidence>
<evidence type="ECO:0000259" key="3">
    <source>
        <dbReference type="PROSITE" id="PS51471"/>
    </source>
</evidence>
<keyword evidence="5" id="KW-1185">Reference proteome</keyword>
<sequence length="413" mass="46102">MALSTFIEELWKQRTVLKLEGFPAESCDHNPSGSSSRISHTTFEEGCQNLYLFQGVWMTLEEVYTAPKLIGRSGKRTLAGNVARKAKFSEIPTISLAATEGEIIEQLSDACTRVGFFYIKDHGVCDAVTSSIFDTAEEFFNQALEVKNEINYKKSTILRGYEPIAEVRTDETKMADLNEAFNCGYEPQLDPQRDSSEHASVIDGMMRGPNAWPSQVGFKDSVARYYGEILMLARRLVKLLARVLQLPVNHFDELVKTPGAMLRLLKYPAQPPDNPDAFGIGAHTDIECFTILLQGKQPALQILNVDGEWIQALPVPGTFIVNIGDMLARWSNDAFISTVHRVLNTTGQERYSVPFFFGPSYDTMLHPLESCVPAGETPKYEAVLAGDYVYQRLARSRLTEQETARLPLSAVLV</sequence>
<accession>A0AAE0WI45</accession>
<organism evidence="4 5">
    <name type="scientific">Recurvomyces mirabilis</name>
    <dbReference type="NCBI Taxonomy" id="574656"/>
    <lineage>
        <taxon>Eukaryota</taxon>
        <taxon>Fungi</taxon>
        <taxon>Dikarya</taxon>
        <taxon>Ascomycota</taxon>
        <taxon>Pezizomycotina</taxon>
        <taxon>Dothideomycetes</taxon>
        <taxon>Dothideomycetidae</taxon>
        <taxon>Mycosphaerellales</taxon>
        <taxon>Teratosphaeriaceae</taxon>
        <taxon>Recurvomyces</taxon>
    </lineage>
</organism>
<dbReference type="Pfam" id="PF03171">
    <property type="entry name" value="2OG-FeII_Oxy"/>
    <property type="match status" value="1"/>
</dbReference>
<dbReference type="InterPro" id="IPR027443">
    <property type="entry name" value="IPNS-like_sf"/>
</dbReference>
<gene>
    <name evidence="4" type="ORF">LTR78_010703</name>
</gene>
<dbReference type="GO" id="GO:0044283">
    <property type="term" value="P:small molecule biosynthetic process"/>
    <property type="evidence" value="ECO:0007669"/>
    <property type="project" value="UniProtKB-ARBA"/>
</dbReference>
<dbReference type="AlphaFoldDB" id="A0AAE0WI45"/>
<dbReference type="GO" id="GO:0046872">
    <property type="term" value="F:metal ion binding"/>
    <property type="evidence" value="ECO:0007669"/>
    <property type="project" value="UniProtKB-KW"/>
</dbReference>
<dbReference type="Proteomes" id="UP001274830">
    <property type="component" value="Unassembled WGS sequence"/>
</dbReference>
<keyword evidence="2" id="KW-0479">Metal-binding</keyword>
<dbReference type="Pfam" id="PF14226">
    <property type="entry name" value="DIOX_N"/>
    <property type="match status" value="1"/>
</dbReference>
<feature type="domain" description="Fe2OG dioxygenase" evidence="3">
    <location>
        <begin position="257"/>
        <end position="359"/>
    </location>
</feature>
<keyword evidence="2" id="KW-0560">Oxidoreductase</keyword>
<proteinExistence type="inferred from homology"/>
<dbReference type="PROSITE" id="PS51471">
    <property type="entry name" value="FE2OG_OXY"/>
    <property type="match status" value="1"/>
</dbReference>
<comment type="similarity">
    <text evidence="1 2">Belongs to the iron/ascorbate-dependent oxidoreductase family.</text>
</comment>
<dbReference type="PRINTS" id="PR00682">
    <property type="entry name" value="IPNSYNTHASE"/>
</dbReference>
<protein>
    <recommendedName>
        <fullName evidence="3">Fe2OG dioxygenase domain-containing protein</fullName>
    </recommendedName>
</protein>
<comment type="caution">
    <text evidence="4">The sequence shown here is derived from an EMBL/GenBank/DDBJ whole genome shotgun (WGS) entry which is preliminary data.</text>
</comment>
<evidence type="ECO:0000256" key="2">
    <source>
        <dbReference type="RuleBase" id="RU003682"/>
    </source>
</evidence>
<dbReference type="GO" id="GO:0016491">
    <property type="term" value="F:oxidoreductase activity"/>
    <property type="evidence" value="ECO:0007669"/>
    <property type="project" value="UniProtKB-KW"/>
</dbReference>
<evidence type="ECO:0000313" key="4">
    <source>
        <dbReference type="EMBL" id="KAK3669398.1"/>
    </source>
</evidence>
<dbReference type="InterPro" id="IPR044861">
    <property type="entry name" value="IPNS-like_FE2OG_OXY"/>
</dbReference>
<keyword evidence="2" id="KW-0408">Iron</keyword>
<name>A0AAE0WI45_9PEZI</name>
<dbReference type="PANTHER" id="PTHR47990">
    <property type="entry name" value="2-OXOGLUTARATE (2OG) AND FE(II)-DEPENDENT OXYGENASE SUPERFAMILY PROTEIN-RELATED"/>
    <property type="match status" value="1"/>
</dbReference>
<dbReference type="SUPFAM" id="SSF51197">
    <property type="entry name" value="Clavaminate synthase-like"/>
    <property type="match status" value="1"/>
</dbReference>